<evidence type="ECO:0000313" key="7">
    <source>
        <dbReference type="EMBL" id="KAH7026935.1"/>
    </source>
</evidence>
<evidence type="ECO:0000256" key="2">
    <source>
        <dbReference type="ARBA" id="ARBA00022692"/>
    </source>
</evidence>
<feature type="transmembrane region" description="Helical" evidence="6">
    <location>
        <begin position="241"/>
        <end position="261"/>
    </location>
</feature>
<proteinExistence type="predicted"/>
<dbReference type="PANTHER" id="PTHR23501:SF107">
    <property type="entry name" value="TRANSPORTER, PUTATIVE (AFU_ORTHOLOGUE AFUA_7G04730)-RELATED"/>
    <property type="match status" value="1"/>
</dbReference>
<feature type="transmembrane region" description="Helical" evidence="6">
    <location>
        <begin position="365"/>
        <end position="387"/>
    </location>
</feature>
<evidence type="ECO:0000256" key="3">
    <source>
        <dbReference type="ARBA" id="ARBA00022989"/>
    </source>
</evidence>
<accession>A0ABQ8FU46</accession>
<gene>
    <name evidence="7" type="ORF">B0J12DRAFT_360878</name>
</gene>
<feature type="transmembrane region" description="Helical" evidence="6">
    <location>
        <begin position="210"/>
        <end position="229"/>
    </location>
</feature>
<dbReference type="InterPro" id="IPR036259">
    <property type="entry name" value="MFS_trans_sf"/>
</dbReference>
<keyword evidence="2 6" id="KW-0812">Transmembrane</keyword>
<evidence type="ECO:0000256" key="5">
    <source>
        <dbReference type="SAM" id="MobiDB-lite"/>
    </source>
</evidence>
<feature type="transmembrane region" description="Helical" evidence="6">
    <location>
        <begin position="575"/>
        <end position="591"/>
    </location>
</feature>
<evidence type="ECO:0000256" key="6">
    <source>
        <dbReference type="SAM" id="Phobius"/>
    </source>
</evidence>
<keyword evidence="3 6" id="KW-1133">Transmembrane helix</keyword>
<keyword evidence="4 6" id="KW-0472">Membrane</keyword>
<keyword evidence="8" id="KW-1185">Reference proteome</keyword>
<dbReference type="PANTHER" id="PTHR23501">
    <property type="entry name" value="MAJOR FACILITATOR SUPERFAMILY"/>
    <property type="match status" value="1"/>
</dbReference>
<feature type="transmembrane region" description="Helical" evidence="6">
    <location>
        <begin position="458"/>
        <end position="477"/>
    </location>
</feature>
<sequence>MGVFSNLRGRKDAVVAESAVNPQTEHEPKNDVTVDHPSSSDADTLSLEARNEREIQQHPDQITKEAEEGVQKVEAAALVWSKKTVWFIYAWIWVCFFMLAFQQSIGNNVNYLAYSNFSTAPQISTANILSSIIGGVLKLPIAKTLNIWGRAEAFSFFVVVYLVGMAIISGSDGPDSYAAGYVLYWIGYDAIYLILDVFIADTSGLRNRAFAFGFVSTPFICTAFTGPLAAQSFLGMTTWRVAYGVFIPIMFVVFAPLAIVFKYYQRKAVRLGIYKTEASGRTAMQSIVHYIKEFDVIGAFILMAAFVLFLLPFSLASYGRSEYRSATFIAMVVIGILLFPVFYVWERFFATKHFVRWELLQERTVLGACVVSAVLYFSFYSWDLYFYYFVMVVYNLNISMTGYMTQIYNVGSCFWSPIFGLWVRWTKHFKWTCFGFGLPLMFLGAGLMIHFRGTDNDIGYIIMCQIFIAFAGGTLVIGNDMAVMAAADHQGVPMMLSILGLMSSIGGAIGQAVGAAIYNNTFGEALRSKLPADQQANWATIVAGGYTTQLTYPVGSQTRDAINYAWGYAQKYECIAATAVLILAVPAIAIWKDYNVDKKQVKGTVI</sequence>
<dbReference type="Pfam" id="PF07690">
    <property type="entry name" value="MFS_1"/>
    <property type="match status" value="1"/>
</dbReference>
<feature type="transmembrane region" description="Helical" evidence="6">
    <location>
        <begin position="177"/>
        <end position="198"/>
    </location>
</feature>
<organism evidence="7 8">
    <name type="scientific">Macrophomina phaseolina</name>
    <dbReference type="NCBI Taxonomy" id="35725"/>
    <lineage>
        <taxon>Eukaryota</taxon>
        <taxon>Fungi</taxon>
        <taxon>Dikarya</taxon>
        <taxon>Ascomycota</taxon>
        <taxon>Pezizomycotina</taxon>
        <taxon>Dothideomycetes</taxon>
        <taxon>Dothideomycetes incertae sedis</taxon>
        <taxon>Botryosphaeriales</taxon>
        <taxon>Botryosphaeriaceae</taxon>
        <taxon>Macrophomina</taxon>
    </lineage>
</organism>
<feature type="transmembrane region" description="Helical" evidence="6">
    <location>
        <begin position="294"/>
        <end position="313"/>
    </location>
</feature>
<comment type="caution">
    <text evidence="7">The sequence shown here is derived from an EMBL/GenBank/DDBJ whole genome shotgun (WGS) entry which is preliminary data.</text>
</comment>
<dbReference type="InterPro" id="IPR011701">
    <property type="entry name" value="MFS"/>
</dbReference>
<dbReference type="EMBL" id="JAGTJR010000054">
    <property type="protein sequence ID" value="KAH7026935.1"/>
    <property type="molecule type" value="Genomic_DNA"/>
</dbReference>
<feature type="transmembrane region" description="Helical" evidence="6">
    <location>
        <begin position="123"/>
        <end position="141"/>
    </location>
</feature>
<dbReference type="Proteomes" id="UP000774617">
    <property type="component" value="Unassembled WGS sequence"/>
</dbReference>
<name>A0ABQ8FU46_9PEZI</name>
<feature type="transmembrane region" description="Helical" evidence="6">
    <location>
        <begin position="407"/>
        <end position="425"/>
    </location>
</feature>
<evidence type="ECO:0000256" key="4">
    <source>
        <dbReference type="ARBA" id="ARBA00023136"/>
    </source>
</evidence>
<feature type="compositionally biased region" description="Basic and acidic residues" evidence="5">
    <location>
        <begin position="24"/>
        <end position="34"/>
    </location>
</feature>
<protein>
    <submittedName>
        <fullName evidence="7">Siderochrome-iron transporter</fullName>
    </submittedName>
</protein>
<feature type="transmembrane region" description="Helical" evidence="6">
    <location>
        <begin position="153"/>
        <end position="171"/>
    </location>
</feature>
<feature type="transmembrane region" description="Helical" evidence="6">
    <location>
        <begin position="498"/>
        <end position="518"/>
    </location>
</feature>
<dbReference type="Gene3D" id="1.20.1250.20">
    <property type="entry name" value="MFS general substrate transporter like domains"/>
    <property type="match status" value="2"/>
</dbReference>
<evidence type="ECO:0000313" key="8">
    <source>
        <dbReference type="Proteomes" id="UP000774617"/>
    </source>
</evidence>
<comment type="subcellular location">
    <subcellularLocation>
        <location evidence="1">Membrane</location>
        <topology evidence="1">Multi-pass membrane protein</topology>
    </subcellularLocation>
</comment>
<reference evidence="7 8" key="1">
    <citation type="journal article" date="2021" name="Nat. Commun.">
        <title>Genetic determinants of endophytism in the Arabidopsis root mycobiome.</title>
        <authorList>
            <person name="Mesny F."/>
            <person name="Miyauchi S."/>
            <person name="Thiergart T."/>
            <person name="Pickel B."/>
            <person name="Atanasova L."/>
            <person name="Karlsson M."/>
            <person name="Huettel B."/>
            <person name="Barry K.W."/>
            <person name="Haridas S."/>
            <person name="Chen C."/>
            <person name="Bauer D."/>
            <person name="Andreopoulos W."/>
            <person name="Pangilinan J."/>
            <person name="LaButti K."/>
            <person name="Riley R."/>
            <person name="Lipzen A."/>
            <person name="Clum A."/>
            <person name="Drula E."/>
            <person name="Henrissat B."/>
            <person name="Kohler A."/>
            <person name="Grigoriev I.V."/>
            <person name="Martin F.M."/>
            <person name="Hacquard S."/>
        </authorList>
    </citation>
    <scope>NUCLEOTIDE SEQUENCE [LARGE SCALE GENOMIC DNA]</scope>
    <source>
        <strain evidence="7 8">MPI-SDFR-AT-0080</strain>
    </source>
</reference>
<dbReference type="SUPFAM" id="SSF103473">
    <property type="entry name" value="MFS general substrate transporter"/>
    <property type="match status" value="1"/>
</dbReference>
<evidence type="ECO:0000256" key="1">
    <source>
        <dbReference type="ARBA" id="ARBA00004141"/>
    </source>
</evidence>
<feature type="transmembrane region" description="Helical" evidence="6">
    <location>
        <begin position="325"/>
        <end position="345"/>
    </location>
</feature>
<feature type="region of interest" description="Disordered" evidence="5">
    <location>
        <begin position="19"/>
        <end position="42"/>
    </location>
</feature>
<feature type="transmembrane region" description="Helical" evidence="6">
    <location>
        <begin position="85"/>
        <end position="103"/>
    </location>
</feature>
<feature type="transmembrane region" description="Helical" evidence="6">
    <location>
        <begin position="432"/>
        <end position="452"/>
    </location>
</feature>